<gene>
    <name evidence="2" type="ORF">GCM10017567_57500</name>
</gene>
<accession>A0ABQ3KM46</accession>
<feature type="transmembrane region" description="Helical" evidence="1">
    <location>
        <begin position="88"/>
        <end position="106"/>
    </location>
</feature>
<sequence length="336" mass="35611">MHVVRLVANVMTLEAVLCWVGVTFHVPAFAQLLHDGWRASGTLGYANVAGLLLLIGWLCAGIIARESGRAVDHLRCATLAAAALTTQSRSVLVAVLVCGAVLLVVHRRVAAKLWSSLAPAAVAFAGLLPAVRGDGPWSAFAILSALAAVGLVLGTPWLSRHRLGRIAVQLLPLACGAVGVVLLRSRLLDNGSNRGRIDIWQGALARMQTVGLFGEGPHELAALSHHETVALLVHSDVLQYGLYYGIPGLLGLVFCVYRLGRLSWKTRTSHQRELWVVGVSSLLCVSVVSSVDFPLQVPLVPAVVGLIVGATLWPARAVVVPQDRPNAARQPAPTET</sequence>
<keyword evidence="1" id="KW-1133">Transmembrane helix</keyword>
<feature type="transmembrane region" description="Helical" evidence="1">
    <location>
        <begin position="113"/>
        <end position="131"/>
    </location>
</feature>
<feature type="transmembrane region" description="Helical" evidence="1">
    <location>
        <begin position="166"/>
        <end position="183"/>
    </location>
</feature>
<feature type="transmembrane region" description="Helical" evidence="1">
    <location>
        <begin position="137"/>
        <end position="159"/>
    </location>
</feature>
<evidence type="ECO:0000313" key="2">
    <source>
        <dbReference type="EMBL" id="GHG30138.1"/>
    </source>
</evidence>
<keyword evidence="1" id="KW-0472">Membrane</keyword>
<feature type="transmembrane region" description="Helical" evidence="1">
    <location>
        <begin position="272"/>
        <end position="291"/>
    </location>
</feature>
<reference evidence="3" key="1">
    <citation type="journal article" date="2019" name="Int. J. Syst. Evol. Microbiol.">
        <title>The Global Catalogue of Microorganisms (GCM) 10K type strain sequencing project: providing services to taxonomists for standard genome sequencing and annotation.</title>
        <authorList>
            <consortium name="The Broad Institute Genomics Platform"/>
            <consortium name="The Broad Institute Genome Sequencing Center for Infectious Disease"/>
            <person name="Wu L."/>
            <person name="Ma J."/>
        </authorList>
    </citation>
    <scope>NUCLEOTIDE SEQUENCE [LARGE SCALE GENOMIC DNA]</scope>
    <source>
        <strain evidence="3">CGMCC 4.7680</strain>
    </source>
</reference>
<feature type="transmembrane region" description="Helical" evidence="1">
    <location>
        <begin position="42"/>
        <end position="64"/>
    </location>
</feature>
<dbReference type="InterPro" id="IPR051533">
    <property type="entry name" value="WaaL-like"/>
</dbReference>
<name>A0ABQ3KM46_9PSEU</name>
<comment type="caution">
    <text evidence="2">The sequence shown here is derived from an EMBL/GenBank/DDBJ whole genome shotgun (WGS) entry which is preliminary data.</text>
</comment>
<dbReference type="PANTHER" id="PTHR37422:SF13">
    <property type="entry name" value="LIPOPOLYSACCHARIDE BIOSYNTHESIS PROTEIN PA4999-RELATED"/>
    <property type="match status" value="1"/>
</dbReference>
<evidence type="ECO:0000313" key="3">
    <source>
        <dbReference type="Proteomes" id="UP000649955"/>
    </source>
</evidence>
<organism evidence="2 3">
    <name type="scientific">Amycolatopsis bullii</name>
    <dbReference type="NCBI Taxonomy" id="941987"/>
    <lineage>
        <taxon>Bacteria</taxon>
        <taxon>Bacillati</taxon>
        <taxon>Actinomycetota</taxon>
        <taxon>Actinomycetes</taxon>
        <taxon>Pseudonocardiales</taxon>
        <taxon>Pseudonocardiaceae</taxon>
        <taxon>Amycolatopsis</taxon>
    </lineage>
</organism>
<dbReference type="Proteomes" id="UP000649955">
    <property type="component" value="Unassembled WGS sequence"/>
</dbReference>
<proteinExistence type="predicted"/>
<keyword evidence="1" id="KW-0812">Transmembrane</keyword>
<dbReference type="EMBL" id="BNAW01000030">
    <property type="protein sequence ID" value="GHG30138.1"/>
    <property type="molecule type" value="Genomic_DNA"/>
</dbReference>
<dbReference type="PANTHER" id="PTHR37422">
    <property type="entry name" value="TEICHURONIC ACID BIOSYNTHESIS PROTEIN TUAE"/>
    <property type="match status" value="1"/>
</dbReference>
<feature type="transmembrane region" description="Helical" evidence="1">
    <location>
        <begin position="241"/>
        <end position="260"/>
    </location>
</feature>
<evidence type="ECO:0000256" key="1">
    <source>
        <dbReference type="SAM" id="Phobius"/>
    </source>
</evidence>
<keyword evidence="3" id="KW-1185">Reference proteome</keyword>
<feature type="transmembrane region" description="Helical" evidence="1">
    <location>
        <begin position="297"/>
        <end position="319"/>
    </location>
</feature>
<protein>
    <recommendedName>
        <fullName evidence="4">O-antigen polymerase</fullName>
    </recommendedName>
</protein>
<feature type="transmembrane region" description="Helical" evidence="1">
    <location>
        <begin position="6"/>
        <end position="30"/>
    </location>
</feature>
<evidence type="ECO:0008006" key="4">
    <source>
        <dbReference type="Google" id="ProtNLM"/>
    </source>
</evidence>